<dbReference type="GO" id="GO:0008270">
    <property type="term" value="F:zinc ion binding"/>
    <property type="evidence" value="ECO:0007669"/>
    <property type="project" value="UniProtKB-KW"/>
</dbReference>
<dbReference type="SUPFAM" id="SSF57667">
    <property type="entry name" value="beta-beta-alpha zinc fingers"/>
    <property type="match status" value="1"/>
</dbReference>
<dbReference type="InterPro" id="IPR013087">
    <property type="entry name" value="Znf_C2H2_type"/>
</dbReference>
<reference evidence="8 9" key="1">
    <citation type="journal article" date="2021" name="BMC Biol.">
        <title>Horizontally acquired antibacterial genes associated with adaptive radiation of ladybird beetles.</title>
        <authorList>
            <person name="Li H.S."/>
            <person name="Tang X.F."/>
            <person name="Huang Y.H."/>
            <person name="Xu Z.Y."/>
            <person name="Chen M.L."/>
            <person name="Du X.Y."/>
            <person name="Qiu B.Y."/>
            <person name="Chen P.T."/>
            <person name="Zhang W."/>
            <person name="Slipinski A."/>
            <person name="Escalona H.E."/>
            <person name="Waterhouse R.M."/>
            <person name="Zwick A."/>
            <person name="Pang H."/>
        </authorList>
    </citation>
    <scope>NUCLEOTIDE SEQUENCE [LARGE SCALE GENOMIC DNA]</scope>
    <source>
        <strain evidence="8">SYSU2018</strain>
    </source>
</reference>
<keyword evidence="3 5" id="KW-0863">Zinc-finger</keyword>
<evidence type="ECO:0000256" key="3">
    <source>
        <dbReference type="ARBA" id="ARBA00022771"/>
    </source>
</evidence>
<dbReference type="Gene3D" id="3.30.160.60">
    <property type="entry name" value="Classic Zinc Finger"/>
    <property type="match status" value="1"/>
</dbReference>
<dbReference type="Proteomes" id="UP001516400">
    <property type="component" value="Unassembled WGS sequence"/>
</dbReference>
<dbReference type="PROSITE" id="PS50157">
    <property type="entry name" value="ZINC_FINGER_C2H2_2"/>
    <property type="match status" value="1"/>
</dbReference>
<keyword evidence="9" id="KW-1185">Reference proteome</keyword>
<dbReference type="InterPro" id="IPR050331">
    <property type="entry name" value="Zinc_finger"/>
</dbReference>
<protein>
    <recommendedName>
        <fullName evidence="7">C2H2-type domain-containing protein</fullName>
    </recommendedName>
</protein>
<organism evidence="8 9">
    <name type="scientific">Cryptolaemus montrouzieri</name>
    <dbReference type="NCBI Taxonomy" id="559131"/>
    <lineage>
        <taxon>Eukaryota</taxon>
        <taxon>Metazoa</taxon>
        <taxon>Ecdysozoa</taxon>
        <taxon>Arthropoda</taxon>
        <taxon>Hexapoda</taxon>
        <taxon>Insecta</taxon>
        <taxon>Pterygota</taxon>
        <taxon>Neoptera</taxon>
        <taxon>Endopterygota</taxon>
        <taxon>Coleoptera</taxon>
        <taxon>Polyphaga</taxon>
        <taxon>Cucujiformia</taxon>
        <taxon>Coccinelloidea</taxon>
        <taxon>Coccinellidae</taxon>
        <taxon>Scymninae</taxon>
        <taxon>Scymnini</taxon>
        <taxon>Cryptolaemus</taxon>
    </lineage>
</organism>
<evidence type="ECO:0000256" key="1">
    <source>
        <dbReference type="ARBA" id="ARBA00022723"/>
    </source>
</evidence>
<dbReference type="PROSITE" id="PS00028">
    <property type="entry name" value="ZINC_FINGER_C2H2_1"/>
    <property type="match status" value="2"/>
</dbReference>
<evidence type="ECO:0000313" key="9">
    <source>
        <dbReference type="Proteomes" id="UP001516400"/>
    </source>
</evidence>
<keyword evidence="2" id="KW-0677">Repeat</keyword>
<dbReference type="AlphaFoldDB" id="A0ABD2NG25"/>
<evidence type="ECO:0000256" key="6">
    <source>
        <dbReference type="SAM" id="MobiDB-lite"/>
    </source>
</evidence>
<evidence type="ECO:0000256" key="2">
    <source>
        <dbReference type="ARBA" id="ARBA00022737"/>
    </source>
</evidence>
<evidence type="ECO:0000259" key="7">
    <source>
        <dbReference type="PROSITE" id="PS50157"/>
    </source>
</evidence>
<feature type="compositionally biased region" description="Acidic residues" evidence="6">
    <location>
        <begin position="546"/>
        <end position="556"/>
    </location>
</feature>
<feature type="compositionally biased region" description="Basic residues" evidence="6">
    <location>
        <begin position="532"/>
        <end position="541"/>
    </location>
</feature>
<keyword evidence="1" id="KW-0479">Metal-binding</keyword>
<dbReference type="SMART" id="SM00355">
    <property type="entry name" value="ZnF_C2H2"/>
    <property type="match status" value="3"/>
</dbReference>
<dbReference type="GO" id="GO:0005634">
    <property type="term" value="C:nucleus"/>
    <property type="evidence" value="ECO:0007669"/>
    <property type="project" value="UniProtKB-ARBA"/>
</dbReference>
<sequence length="962" mass="108310">MNFSTSSNILSDSISGYVTADEDDDCDNTHYLSVLSQDISLDEMNITLSNTQVEHNDENDILEQPSEDVGQPLIFTINGSNEIFGVQIAQDEEGNLQKYQIQYTENMNGELVPMMDSIQILSLEEEGNAESSRSNCATPTTNIADEIEETVQTIRNDTFSYNQEACISVEQNSQGEMNLHEDEFELETPNVDCQNSTSSSAATLSAAIKQESLDLFDENTVNEHQRENSENLVCEEIHSEFAIEQVNLKMENNPDALVQIELNTANIVPENQYEITNCIEEHDREDQIIDEENMEAPTFEQFFVEESNISENDNINENDSDNEMYQIVDGVHITGDVENDREQPFPTILKETVDHQTKTNILKRAAQRSVLKDQVVLDEKVIYVHALLEKENMEIMDVSRLSKPNSRSLLKCNQPPQPLLAIPDPLHIEVVPEDKFSKRYSRTKEAKQARQFINFINSTTIPQVPERKERLPRKQQIKPLEHPNDDIVVKEMIVSSSGFIEPISAEEKKYLPVTEYVELLDSGDESNSRAGANKKNKKKSKKQEEAIEIEISDSEESNISVIELDDPMTGSDDESKSKSAPTKKRRGRPPKNREIGTKDVDSISESPSKISRTNTDLDSVTSSLEVIHVENEKDQDSARNCENINQPEQVNKPVKILEDCSGINSIEYCIEDSEPPSNSECEEVEANKEPVKKGESKLTRITSKIEPISNPESVPKKFEYKYECEKCEAKFINKFLLIKHECIVKSTLPYSCSTCQKKFSNMACLNLHKKVHTKLPVVAKAAVTNIPQISKTMPHVNGGVSRRISSVPVRNPSRESILAKNSVRSSVSSSVQIKNVSKESTMARNSMTVQKKAGVSVASTKFVNKLHKPPAPAVVVTPDKNSKSNVFKFEKQCEKCSFRFTSNRAWFDHQVLKHGLRTPDKSIGEKKQKKLVRPTVAHNGISAAPMVTRNFSTLRSKLQQSQ</sequence>
<dbReference type="InterPro" id="IPR036236">
    <property type="entry name" value="Znf_C2H2_sf"/>
</dbReference>
<evidence type="ECO:0000256" key="4">
    <source>
        <dbReference type="ARBA" id="ARBA00022833"/>
    </source>
</evidence>
<dbReference type="EMBL" id="JABFTP020000103">
    <property type="protein sequence ID" value="KAL3277728.1"/>
    <property type="molecule type" value="Genomic_DNA"/>
</dbReference>
<feature type="compositionally biased region" description="Polar residues" evidence="6">
    <location>
        <begin position="603"/>
        <end position="618"/>
    </location>
</feature>
<feature type="domain" description="C2H2-type" evidence="7">
    <location>
        <begin position="750"/>
        <end position="773"/>
    </location>
</feature>
<dbReference type="PANTHER" id="PTHR16515:SF68">
    <property type="entry name" value="PR DOMAIN ZINC FINGER PROTEIN 1"/>
    <property type="match status" value="1"/>
</dbReference>
<evidence type="ECO:0000313" key="8">
    <source>
        <dbReference type="EMBL" id="KAL3277728.1"/>
    </source>
</evidence>
<name>A0ABD2NG25_9CUCU</name>
<evidence type="ECO:0000256" key="5">
    <source>
        <dbReference type="PROSITE-ProRule" id="PRU00042"/>
    </source>
</evidence>
<feature type="compositionally biased region" description="Basic residues" evidence="6">
    <location>
        <begin position="581"/>
        <end position="590"/>
    </location>
</feature>
<gene>
    <name evidence="8" type="ORF">HHI36_013069</name>
</gene>
<dbReference type="FunFam" id="3.30.160.60:FF:000340">
    <property type="entry name" value="zinc finger protein 473 isoform X1"/>
    <property type="match status" value="1"/>
</dbReference>
<keyword evidence="4" id="KW-0862">Zinc</keyword>
<feature type="region of interest" description="Disordered" evidence="6">
    <location>
        <begin position="523"/>
        <end position="618"/>
    </location>
</feature>
<accession>A0ABD2NG25</accession>
<proteinExistence type="predicted"/>
<dbReference type="PANTHER" id="PTHR16515">
    <property type="entry name" value="PR DOMAIN ZINC FINGER PROTEIN"/>
    <property type="match status" value="1"/>
</dbReference>
<feature type="compositionally biased region" description="Basic and acidic residues" evidence="6">
    <location>
        <begin position="591"/>
        <end position="601"/>
    </location>
</feature>
<comment type="caution">
    <text evidence="8">The sequence shown here is derived from an EMBL/GenBank/DDBJ whole genome shotgun (WGS) entry which is preliminary data.</text>
</comment>